<dbReference type="InterPro" id="IPR025714">
    <property type="entry name" value="Methyltranfer_dom"/>
</dbReference>
<dbReference type="PANTHER" id="PTHR43591">
    <property type="entry name" value="METHYLTRANSFERASE"/>
    <property type="match status" value="1"/>
</dbReference>
<feature type="domain" description="Methyltransferase" evidence="1">
    <location>
        <begin position="30"/>
        <end position="147"/>
    </location>
</feature>
<keyword evidence="2" id="KW-0489">Methyltransferase</keyword>
<evidence type="ECO:0000259" key="1">
    <source>
        <dbReference type="Pfam" id="PF13847"/>
    </source>
</evidence>
<dbReference type="GO" id="GO:0008168">
    <property type="term" value="F:methyltransferase activity"/>
    <property type="evidence" value="ECO:0007669"/>
    <property type="project" value="UniProtKB-KW"/>
</dbReference>
<comment type="caution">
    <text evidence="2">The sequence shown here is derived from an EMBL/GenBank/DDBJ whole genome shotgun (WGS) entry which is preliminary data.</text>
</comment>
<reference evidence="2 3" key="1">
    <citation type="submission" date="2016-11" db="EMBL/GenBank/DDBJ databases">
        <title>Paenibacillus species isolates.</title>
        <authorList>
            <person name="Beno S.M."/>
        </authorList>
    </citation>
    <scope>NUCLEOTIDE SEQUENCE [LARGE SCALE GENOMIC DNA]</scope>
    <source>
        <strain evidence="2 3">FSL H8-0246</strain>
    </source>
</reference>
<dbReference type="PANTHER" id="PTHR43591:SF24">
    <property type="entry name" value="2-METHOXY-6-POLYPRENYL-1,4-BENZOQUINOL METHYLASE, MITOCHONDRIAL"/>
    <property type="match status" value="1"/>
</dbReference>
<evidence type="ECO:0000313" key="3">
    <source>
        <dbReference type="Proteomes" id="UP000187134"/>
    </source>
</evidence>
<sequence length="189" mass="21557">MNPKVQRKIEHLENIERFPAEELFEFIQLNKEDELLDLGAGTGYISFAFAKYVKNVVAFDYDEDILQYLEMKAKEKGITNIEITAANFKEMPLENERFEKAVASISLHEVQPLSIVLDEIHRVLKDKGIFLCIELEKSEVPTVPTGPRVSSNEMKEEIVKAGFSVIDTFHSPTQVANQPVYIIIAQKNK</sequence>
<dbReference type="OrthoDB" id="9784101at2"/>
<dbReference type="EMBL" id="MRTJ01000020">
    <property type="protein sequence ID" value="OMF07227.1"/>
    <property type="molecule type" value="Genomic_DNA"/>
</dbReference>
<evidence type="ECO:0000313" key="2">
    <source>
        <dbReference type="EMBL" id="OMF07227.1"/>
    </source>
</evidence>
<name>A0A1R1BHH0_PAEAM</name>
<accession>A0A1R1BHH0</accession>
<dbReference type="RefSeq" id="WP_076333982.1">
    <property type="nucleotide sequence ID" value="NZ_MRTJ01000020.1"/>
</dbReference>
<dbReference type="Pfam" id="PF13847">
    <property type="entry name" value="Methyltransf_31"/>
    <property type="match status" value="1"/>
</dbReference>
<dbReference type="SUPFAM" id="SSF53335">
    <property type="entry name" value="S-adenosyl-L-methionine-dependent methyltransferases"/>
    <property type="match status" value="1"/>
</dbReference>
<gene>
    <name evidence="2" type="ORF">BK131_27190</name>
</gene>
<organism evidence="2 3">
    <name type="scientific">Paenibacillus amylolyticus</name>
    <dbReference type="NCBI Taxonomy" id="1451"/>
    <lineage>
        <taxon>Bacteria</taxon>
        <taxon>Bacillati</taxon>
        <taxon>Bacillota</taxon>
        <taxon>Bacilli</taxon>
        <taxon>Bacillales</taxon>
        <taxon>Paenibacillaceae</taxon>
        <taxon>Paenibacillus</taxon>
    </lineage>
</organism>
<keyword evidence="2" id="KW-0808">Transferase</keyword>
<protein>
    <submittedName>
        <fullName evidence="2">SAM-dependent methyltransferase</fullName>
    </submittedName>
</protein>
<dbReference type="GO" id="GO:0032259">
    <property type="term" value="P:methylation"/>
    <property type="evidence" value="ECO:0007669"/>
    <property type="project" value="UniProtKB-KW"/>
</dbReference>
<dbReference type="InterPro" id="IPR029063">
    <property type="entry name" value="SAM-dependent_MTases_sf"/>
</dbReference>
<dbReference type="Proteomes" id="UP000187134">
    <property type="component" value="Unassembled WGS sequence"/>
</dbReference>
<dbReference type="CDD" id="cd02440">
    <property type="entry name" value="AdoMet_MTases"/>
    <property type="match status" value="1"/>
</dbReference>
<dbReference type="AlphaFoldDB" id="A0A1R1BHH0"/>
<proteinExistence type="predicted"/>
<dbReference type="Gene3D" id="3.40.50.150">
    <property type="entry name" value="Vaccinia Virus protein VP39"/>
    <property type="match status" value="1"/>
</dbReference>